<keyword evidence="7" id="KW-1185">Reference proteome</keyword>
<evidence type="ECO:0000313" key="7">
    <source>
        <dbReference type="Proteomes" id="UP001465976"/>
    </source>
</evidence>
<dbReference type="PROSITE" id="PS50865">
    <property type="entry name" value="ZF_MYND_2"/>
    <property type="match status" value="1"/>
</dbReference>
<dbReference type="Proteomes" id="UP001465976">
    <property type="component" value="Unassembled WGS sequence"/>
</dbReference>
<dbReference type="Gene3D" id="6.10.140.2220">
    <property type="match status" value="1"/>
</dbReference>
<evidence type="ECO:0000256" key="4">
    <source>
        <dbReference type="PROSITE-ProRule" id="PRU00134"/>
    </source>
</evidence>
<organism evidence="6 7">
    <name type="scientific">Marasmius crinis-equi</name>
    <dbReference type="NCBI Taxonomy" id="585013"/>
    <lineage>
        <taxon>Eukaryota</taxon>
        <taxon>Fungi</taxon>
        <taxon>Dikarya</taxon>
        <taxon>Basidiomycota</taxon>
        <taxon>Agaricomycotina</taxon>
        <taxon>Agaricomycetes</taxon>
        <taxon>Agaricomycetidae</taxon>
        <taxon>Agaricales</taxon>
        <taxon>Marasmiineae</taxon>
        <taxon>Marasmiaceae</taxon>
        <taxon>Marasmius</taxon>
    </lineage>
</organism>
<gene>
    <name evidence="6" type="primary">SMYD3_3</name>
    <name evidence="6" type="ORF">V5O48_018746</name>
</gene>
<evidence type="ECO:0000256" key="1">
    <source>
        <dbReference type="ARBA" id="ARBA00022723"/>
    </source>
</evidence>
<evidence type="ECO:0000256" key="2">
    <source>
        <dbReference type="ARBA" id="ARBA00022771"/>
    </source>
</evidence>
<dbReference type="Pfam" id="PF01753">
    <property type="entry name" value="zf-MYND"/>
    <property type="match status" value="1"/>
</dbReference>
<comment type="caution">
    <text evidence="6">The sequence shown here is derived from an EMBL/GenBank/DDBJ whole genome shotgun (WGS) entry which is preliminary data.</text>
</comment>
<name>A0ABR3EKE4_9AGAR</name>
<feature type="non-terminal residue" evidence="6">
    <location>
        <position position="51"/>
    </location>
</feature>
<accession>A0ABR3EKE4</accession>
<keyword evidence="3" id="KW-0862">Zinc</keyword>
<keyword evidence="2 4" id="KW-0863">Zinc-finger</keyword>
<dbReference type="EMBL" id="JBAHYK010003654">
    <property type="protein sequence ID" value="KAL0563325.1"/>
    <property type="molecule type" value="Genomic_DNA"/>
</dbReference>
<evidence type="ECO:0000313" key="6">
    <source>
        <dbReference type="EMBL" id="KAL0563325.1"/>
    </source>
</evidence>
<protein>
    <submittedName>
        <fullName evidence="6">SET and MYND domain-containing protein 3</fullName>
    </submittedName>
</protein>
<dbReference type="SUPFAM" id="SSF144232">
    <property type="entry name" value="HIT/MYND zinc finger-like"/>
    <property type="match status" value="1"/>
</dbReference>
<evidence type="ECO:0000256" key="3">
    <source>
        <dbReference type="ARBA" id="ARBA00022833"/>
    </source>
</evidence>
<dbReference type="InterPro" id="IPR002893">
    <property type="entry name" value="Znf_MYND"/>
</dbReference>
<proteinExistence type="predicted"/>
<feature type="domain" description="MYND-type" evidence="5">
    <location>
        <begin position="1"/>
        <end position="40"/>
    </location>
</feature>
<evidence type="ECO:0000259" key="5">
    <source>
        <dbReference type="PROSITE" id="PS50865"/>
    </source>
</evidence>
<sequence length="51" mass="5869">MSKGPKEVKRCTGCKIATYCLKKCTHGDWRDKSGGHQEECKRLQMERPDIT</sequence>
<keyword evidence="1" id="KW-0479">Metal-binding</keyword>
<reference evidence="6 7" key="1">
    <citation type="submission" date="2024-02" db="EMBL/GenBank/DDBJ databases">
        <title>A draft genome for the cacao thread blight pathogen Marasmius crinis-equi.</title>
        <authorList>
            <person name="Cohen S.P."/>
            <person name="Baruah I.K."/>
            <person name="Amoako-Attah I."/>
            <person name="Bukari Y."/>
            <person name="Meinhardt L.W."/>
            <person name="Bailey B.A."/>
        </authorList>
    </citation>
    <scope>NUCLEOTIDE SEQUENCE [LARGE SCALE GENOMIC DNA]</scope>
    <source>
        <strain evidence="6 7">GH-76</strain>
    </source>
</reference>